<evidence type="ECO:0000313" key="2">
    <source>
        <dbReference type="EMBL" id="SHE24803.1"/>
    </source>
</evidence>
<protein>
    <submittedName>
        <fullName evidence="2">Mfs/sugar transport protein</fullName>
    </submittedName>
</protein>
<keyword evidence="1" id="KW-0472">Membrane</keyword>
<feature type="transmembrane region" description="Helical" evidence="1">
    <location>
        <begin position="89"/>
        <end position="109"/>
    </location>
</feature>
<dbReference type="GO" id="GO:0008643">
    <property type="term" value="P:carbohydrate transport"/>
    <property type="evidence" value="ECO:0007669"/>
    <property type="project" value="InterPro"/>
</dbReference>
<feature type="transmembrane region" description="Helical" evidence="1">
    <location>
        <begin position="162"/>
        <end position="182"/>
    </location>
</feature>
<dbReference type="SUPFAM" id="SSF103473">
    <property type="entry name" value="MFS general substrate transporter"/>
    <property type="match status" value="1"/>
</dbReference>
<dbReference type="CDD" id="cd17332">
    <property type="entry name" value="MFS_MelB_like"/>
    <property type="match status" value="1"/>
</dbReference>
<dbReference type="Proteomes" id="UP000184291">
    <property type="component" value="Unassembled WGS sequence"/>
</dbReference>
<dbReference type="Pfam" id="PF13347">
    <property type="entry name" value="MFS_2"/>
    <property type="match status" value="1"/>
</dbReference>
<feature type="transmembrane region" description="Helical" evidence="1">
    <location>
        <begin position="20"/>
        <end position="42"/>
    </location>
</feature>
<feature type="transmembrane region" description="Helical" evidence="1">
    <location>
        <begin position="333"/>
        <end position="353"/>
    </location>
</feature>
<dbReference type="GO" id="GO:0006814">
    <property type="term" value="P:sodium ion transport"/>
    <property type="evidence" value="ECO:0007669"/>
    <property type="project" value="InterPro"/>
</dbReference>
<sequence>MKRTKDSDIITGRIPVVSKLAYGLGDASTTLLRIVIMTYLAYFYTDVAKLNPLAVGTMMLVTQIINLISAPVIGLMVDATHTRKGKARPWFAGVAVPLGLFGALCFFTPDLSPAWRLAFAYISYNGYNICNNALHIPLGAILPNMSTDSNERQSANSWRMTIGQIAGAMASLITVPLVTFFGQGNERLGYSSTTILYGIFAIVCCLFCYFVIHENVNPEDRAERHGKKRENPFANLGALRNNFPLFALLVADFFNSLYTTIHSAGMMYYLKYQVHNTNLMPTLSVLTYLSVIVIALVPRLNKRYSKRSIFAAGLIAAIIARVIIMAVPSNVVVLYAGMIINGLSTGCGLALMYTMAADCIDYGECRNGTRAQGVTYSLSSMLEGIATGVGGALVGYVLNWGGYVADAEAQTASAMISINSIFLYIPIACCAIMLIALAFYNLDSKLPEVTKVLNERHASRQTAVQTD</sequence>
<feature type="transmembrane region" description="Helical" evidence="1">
    <location>
        <begin position="278"/>
        <end position="297"/>
    </location>
</feature>
<feature type="transmembrane region" description="Helical" evidence="1">
    <location>
        <begin position="121"/>
        <end position="142"/>
    </location>
</feature>
<dbReference type="PANTHER" id="PTHR11328:SF24">
    <property type="entry name" value="MAJOR FACILITATOR SUPERFAMILY (MFS) PROFILE DOMAIN-CONTAINING PROTEIN"/>
    <property type="match status" value="1"/>
</dbReference>
<dbReference type="InterPro" id="IPR036259">
    <property type="entry name" value="MFS_trans_sf"/>
</dbReference>
<dbReference type="OrthoDB" id="181905at2"/>
<keyword evidence="1" id="KW-1133">Transmembrane helix</keyword>
<organism evidence="2 3">
    <name type="scientific">Actinomyces glycerinitolerans</name>
    <dbReference type="NCBI Taxonomy" id="1892869"/>
    <lineage>
        <taxon>Bacteria</taxon>
        <taxon>Bacillati</taxon>
        <taxon>Actinomycetota</taxon>
        <taxon>Actinomycetes</taxon>
        <taxon>Actinomycetales</taxon>
        <taxon>Actinomycetaceae</taxon>
        <taxon>Actinomyces</taxon>
    </lineage>
</organism>
<accession>A0A1M4RXU8</accession>
<feature type="transmembrane region" description="Helical" evidence="1">
    <location>
        <begin position="309"/>
        <end position="327"/>
    </location>
</feature>
<dbReference type="PANTHER" id="PTHR11328">
    <property type="entry name" value="MAJOR FACILITATOR SUPERFAMILY DOMAIN-CONTAINING PROTEIN"/>
    <property type="match status" value="1"/>
</dbReference>
<dbReference type="InterPro" id="IPR001927">
    <property type="entry name" value="Na/Gal_symport"/>
</dbReference>
<proteinExistence type="predicted"/>
<reference evidence="3" key="1">
    <citation type="submission" date="2016-09" db="EMBL/GenBank/DDBJ databases">
        <authorList>
            <person name="Strepis N."/>
        </authorList>
    </citation>
    <scope>NUCLEOTIDE SEQUENCE [LARGE SCALE GENOMIC DNA]</scope>
</reference>
<dbReference type="GO" id="GO:0005886">
    <property type="term" value="C:plasma membrane"/>
    <property type="evidence" value="ECO:0007669"/>
    <property type="project" value="TreeGrafter"/>
</dbReference>
<feature type="transmembrane region" description="Helical" evidence="1">
    <location>
        <begin position="418"/>
        <end position="442"/>
    </location>
</feature>
<name>A0A1M4RXU8_9ACTO</name>
<keyword evidence="1" id="KW-0812">Transmembrane</keyword>
<keyword evidence="2" id="KW-0813">Transport</keyword>
<dbReference type="EMBL" id="FQTT01000009">
    <property type="protein sequence ID" value="SHE24803.1"/>
    <property type="molecule type" value="Genomic_DNA"/>
</dbReference>
<feature type="transmembrane region" description="Helical" evidence="1">
    <location>
        <begin position="233"/>
        <end position="258"/>
    </location>
</feature>
<gene>
    <name evidence="2" type="ORF">ACGLYG10_1012</name>
</gene>
<feature type="transmembrane region" description="Helical" evidence="1">
    <location>
        <begin position="374"/>
        <end position="398"/>
    </location>
</feature>
<keyword evidence="3" id="KW-1185">Reference proteome</keyword>
<evidence type="ECO:0000256" key="1">
    <source>
        <dbReference type="SAM" id="Phobius"/>
    </source>
</evidence>
<feature type="transmembrane region" description="Helical" evidence="1">
    <location>
        <begin position="54"/>
        <end position="77"/>
    </location>
</feature>
<dbReference type="STRING" id="1892869.ACGLYG10_1012"/>
<evidence type="ECO:0000313" key="3">
    <source>
        <dbReference type="Proteomes" id="UP000184291"/>
    </source>
</evidence>
<dbReference type="RefSeq" id="WP_073328574.1">
    <property type="nucleotide sequence ID" value="NZ_FQTT01000009.1"/>
</dbReference>
<dbReference type="InterPro" id="IPR039672">
    <property type="entry name" value="MFS_2"/>
</dbReference>
<dbReference type="NCBIfam" id="TIGR00792">
    <property type="entry name" value="gph"/>
    <property type="match status" value="1"/>
</dbReference>
<dbReference type="AlphaFoldDB" id="A0A1M4RXU8"/>
<keyword evidence="2" id="KW-0762">Sugar transport</keyword>
<dbReference type="GO" id="GO:0015293">
    <property type="term" value="F:symporter activity"/>
    <property type="evidence" value="ECO:0007669"/>
    <property type="project" value="InterPro"/>
</dbReference>
<feature type="transmembrane region" description="Helical" evidence="1">
    <location>
        <begin position="194"/>
        <end position="212"/>
    </location>
</feature>
<dbReference type="Gene3D" id="1.20.1250.20">
    <property type="entry name" value="MFS general substrate transporter like domains"/>
    <property type="match status" value="1"/>
</dbReference>